<feature type="transmembrane region" description="Helical" evidence="1">
    <location>
        <begin position="6"/>
        <end position="26"/>
    </location>
</feature>
<evidence type="ECO:0000313" key="2">
    <source>
        <dbReference type="EMBL" id="SDA50347.1"/>
    </source>
</evidence>
<feature type="transmembrane region" description="Helical" evidence="1">
    <location>
        <begin position="189"/>
        <end position="219"/>
    </location>
</feature>
<feature type="transmembrane region" description="Helical" evidence="1">
    <location>
        <begin position="158"/>
        <end position="177"/>
    </location>
</feature>
<dbReference type="AlphaFoldDB" id="A0A1G5VYJ0"/>
<dbReference type="EMBL" id="FMXB01000006">
    <property type="protein sequence ID" value="SDA50347.1"/>
    <property type="molecule type" value="Genomic_DNA"/>
</dbReference>
<reference evidence="2 3" key="1">
    <citation type="submission" date="2016-10" db="EMBL/GenBank/DDBJ databases">
        <authorList>
            <person name="Varghese N."/>
            <person name="Submissions S."/>
        </authorList>
    </citation>
    <scope>NUCLEOTIDE SEQUENCE [LARGE SCALE GENOMIC DNA]</scope>
    <source>
        <strain evidence="2 3">DSM 16643</strain>
    </source>
</reference>
<organism evidence="2 3">
    <name type="scientific">Methanobrevibacter millerae</name>
    <dbReference type="NCBI Taxonomy" id="230361"/>
    <lineage>
        <taxon>Archaea</taxon>
        <taxon>Methanobacteriati</taxon>
        <taxon>Methanobacteriota</taxon>
        <taxon>Methanomada group</taxon>
        <taxon>Methanobacteria</taxon>
        <taxon>Methanobacteriales</taxon>
        <taxon>Methanobacteriaceae</taxon>
        <taxon>Methanobrevibacter</taxon>
    </lineage>
</organism>
<keyword evidence="1" id="KW-0472">Membrane</keyword>
<keyword evidence="1" id="KW-0812">Transmembrane</keyword>
<dbReference type="Proteomes" id="UP000323439">
    <property type="component" value="Unassembled WGS sequence"/>
</dbReference>
<evidence type="ECO:0000313" key="3">
    <source>
        <dbReference type="Proteomes" id="UP000323439"/>
    </source>
</evidence>
<sequence>MKINKTIFVGILFIIIAGALFVTNVLNPIVHPITHLFLMGSSKGKDIIFFGLMGVFLISSQLFKDFNVDSGKFLKISIILGSITLIAGILLEVLFRWQMGISLNTIFMTAQNTISSTSILHTHLLKSIFGELLSKIMGGLIESSINTGAGLYAYVPQVAKIVIILLPILLITLLLAVRKRRFVQTFLLAFFASCLLIGALDGGLFSTPAITGICGIFLIQRNGKCIERIIDIIIGAKKGICDECRIIPHYKSLTDFIAKLIRRYAPYIAAALIIFLRFTIAFFGANTEHYEVDVINPSDNIELNGIPIENISVSDNKTVYIIDSSYNEMELLNDIKIPLTNRCDYFSETWNSFSYLDQNSPVTAFLYDLKSKF</sequence>
<gene>
    <name evidence="2" type="ORF">SAMN02910315_00957</name>
</gene>
<dbReference type="RefSeq" id="WP_223166009.1">
    <property type="nucleotide sequence ID" value="NZ_FMXB01000006.1"/>
</dbReference>
<proteinExistence type="predicted"/>
<feature type="transmembrane region" description="Helical" evidence="1">
    <location>
        <begin position="76"/>
        <end position="95"/>
    </location>
</feature>
<feature type="transmembrane region" description="Helical" evidence="1">
    <location>
        <begin position="264"/>
        <end position="285"/>
    </location>
</feature>
<evidence type="ECO:0000256" key="1">
    <source>
        <dbReference type="SAM" id="Phobius"/>
    </source>
</evidence>
<feature type="transmembrane region" description="Helical" evidence="1">
    <location>
        <begin position="47"/>
        <end position="64"/>
    </location>
</feature>
<accession>A0A1G5VYJ0</accession>
<protein>
    <submittedName>
        <fullName evidence="2">Uncharacterized protein</fullName>
    </submittedName>
</protein>
<keyword evidence="1" id="KW-1133">Transmembrane helix</keyword>
<name>A0A1G5VYJ0_9EURY</name>
<keyword evidence="3" id="KW-1185">Reference proteome</keyword>